<evidence type="ECO:0000313" key="2">
    <source>
        <dbReference type="Proteomes" id="UP000521872"/>
    </source>
</evidence>
<reference evidence="1 2" key="1">
    <citation type="submission" date="2019-12" db="EMBL/GenBank/DDBJ databases">
        <authorList>
            <person name="Floudas D."/>
            <person name="Bentzer J."/>
            <person name="Ahren D."/>
            <person name="Johansson T."/>
            <person name="Persson P."/>
            <person name="Tunlid A."/>
        </authorList>
    </citation>
    <scope>NUCLEOTIDE SEQUENCE [LARGE SCALE GENOMIC DNA]</scope>
    <source>
        <strain evidence="1 2">CBS 102.39</strain>
    </source>
</reference>
<gene>
    <name evidence="1" type="ORF">D9613_004606</name>
</gene>
<proteinExistence type="predicted"/>
<dbReference type="EMBL" id="JAACJL010000057">
    <property type="protein sequence ID" value="KAF4612071.1"/>
    <property type="molecule type" value="Genomic_DNA"/>
</dbReference>
<keyword evidence="2" id="KW-1185">Reference proteome</keyword>
<protein>
    <submittedName>
        <fullName evidence="1">Uncharacterized protein</fullName>
    </submittedName>
</protein>
<accession>A0A8H4VII3</accession>
<dbReference type="Proteomes" id="UP000521872">
    <property type="component" value="Unassembled WGS sequence"/>
</dbReference>
<organism evidence="1 2">
    <name type="scientific">Agrocybe pediades</name>
    <dbReference type="NCBI Taxonomy" id="84607"/>
    <lineage>
        <taxon>Eukaryota</taxon>
        <taxon>Fungi</taxon>
        <taxon>Dikarya</taxon>
        <taxon>Basidiomycota</taxon>
        <taxon>Agaricomycotina</taxon>
        <taxon>Agaricomycetes</taxon>
        <taxon>Agaricomycetidae</taxon>
        <taxon>Agaricales</taxon>
        <taxon>Agaricineae</taxon>
        <taxon>Strophariaceae</taxon>
        <taxon>Agrocybe</taxon>
    </lineage>
</organism>
<sequence length="292" mass="32695">MCRPASNLRASVQSASLAACSHARKLLADFSLPNIPNTFPRIDLMDLYLRPLTSFTAPSNIPDHMAWVHQEISIPGVVQFCTQHLGWDTFTELQNHFETKLWGAVFLRMIYSRFAFYDPRTRKLTAPSANAEILLVESKARRGQFLVKYGDKRQVQFQISTSNFDDILGSLVIPLPGTASSTSRGKPSKVTVWLPFGFIPRTGLFPDGFIPETHAELPPPVAISLDPAHQMATIRDMVQATRAADYTLESAIVERSSAEPQSRRGLLESFDETLAQLSDIPFEDLLELYRTL</sequence>
<comment type="caution">
    <text evidence="1">The sequence shown here is derived from an EMBL/GenBank/DDBJ whole genome shotgun (WGS) entry which is preliminary data.</text>
</comment>
<dbReference type="AlphaFoldDB" id="A0A8H4VII3"/>
<evidence type="ECO:0000313" key="1">
    <source>
        <dbReference type="EMBL" id="KAF4612071.1"/>
    </source>
</evidence>
<dbReference type="PROSITE" id="PS51257">
    <property type="entry name" value="PROKAR_LIPOPROTEIN"/>
    <property type="match status" value="1"/>
</dbReference>
<name>A0A8H4VII3_9AGAR</name>